<dbReference type="EC" id="1.3.99.33" evidence="4"/>
<comment type="cofactor">
    <cofactor evidence="1">
        <name>FMN</name>
        <dbReference type="ChEBI" id="CHEBI:58210"/>
    </cofactor>
</comment>
<comment type="similarity">
    <text evidence="3">Belongs to the FAD-dependent oxidoreductase 2 family. FRD/SDH subfamily.</text>
</comment>
<evidence type="ECO:0000256" key="6">
    <source>
        <dbReference type="ARBA" id="ARBA00022630"/>
    </source>
</evidence>
<evidence type="ECO:0000259" key="10">
    <source>
        <dbReference type="SMART" id="SM00900"/>
    </source>
</evidence>
<dbReference type="Gene3D" id="3.90.700.10">
    <property type="entry name" value="Succinate dehydrogenase/fumarate reductase flavoprotein, catalytic domain"/>
    <property type="match status" value="1"/>
</dbReference>
<comment type="cofactor">
    <cofactor evidence="2">
        <name>FAD</name>
        <dbReference type="ChEBI" id="CHEBI:57692"/>
    </cofactor>
</comment>
<keyword evidence="6" id="KW-0285">Flavoprotein</keyword>
<accession>A0A1E9PKE1</accession>
<dbReference type="Pfam" id="PF00890">
    <property type="entry name" value="FAD_binding_2"/>
    <property type="match status" value="1"/>
</dbReference>
<dbReference type="PANTHER" id="PTHR43400:SF7">
    <property type="entry name" value="FAD-DEPENDENT OXIDOREDUCTASE 2 FAD BINDING DOMAIN-CONTAINING PROTEIN"/>
    <property type="match status" value="1"/>
</dbReference>
<evidence type="ECO:0000256" key="4">
    <source>
        <dbReference type="ARBA" id="ARBA00013137"/>
    </source>
</evidence>
<accession>A0A9Q4DD40</accession>
<evidence type="ECO:0000313" key="11">
    <source>
        <dbReference type="EMBL" id="MCY3088204.1"/>
    </source>
</evidence>
<sequence length="598" mass="64151">MGENIQFTPGKYKTKAKGHNSVLDMLVTFSDSAIQTIDIDQSSESEGLSDKVFEIIPQQIVDYQTLNVDTVSGATISSLGIIEGVSEAVKEAAGDQAVEVLKNRPKPVIEKSDESIEKNTDLVVVGGGAAGISAALRASQLGLKVILVEKQSFIGGAISISGGNQVVYGSHLQKDLGVTEDSAEAMVEDFKANGNYENIDELIELLANNVGETTDWLNQDIGVQYDTEEGLHNLPEYAYDRELAYEDGGHGFATTARQALEASDVFVLKETRMKELLLDQADAVSSASVSGDSDSAIPQVVGVKALAEDGTTYILHAKNVILASGGYGNNKELLSEELKEVLYYGPASSTGDAIKVTEAVDAGTRMMNYGKIYPNGIEVSPGRAKSTIGGNIPVLKMNGILVNDQGQRVINERATNHDVLNALMAEDHKILYLLLDAERFAIFQEGVAEGGISKADIDNWLAQDGESTPFFIKRDSLQELEDKLDFPENNLVETVKAFNQAVETKEDPLGREEIFLEEKISNEGPYYLIEQKPRFATTMGGLVVNSRLQVENKDGKVIPGLYAAGEVVGGVMGTDSPSGANNAWALTSGKLAAEAVAE</sequence>
<evidence type="ECO:0000256" key="2">
    <source>
        <dbReference type="ARBA" id="ARBA00001974"/>
    </source>
</evidence>
<comment type="caution">
    <text evidence="11">The sequence shown here is derived from an EMBL/GenBank/DDBJ whole genome shotgun (WGS) entry which is preliminary data.</text>
</comment>
<dbReference type="InterPro" id="IPR003953">
    <property type="entry name" value="FAD-dep_OxRdtase_2_FAD-bd"/>
</dbReference>
<dbReference type="Gene3D" id="3.50.50.60">
    <property type="entry name" value="FAD/NAD(P)-binding domain"/>
    <property type="match status" value="1"/>
</dbReference>
<dbReference type="SUPFAM" id="SSF56425">
    <property type="entry name" value="Succinate dehydrogenase/fumarate reductase flavoprotein, catalytic domain"/>
    <property type="match status" value="1"/>
</dbReference>
<dbReference type="InterPro" id="IPR050315">
    <property type="entry name" value="FAD-oxidoreductase_2"/>
</dbReference>
<dbReference type="InterPro" id="IPR027477">
    <property type="entry name" value="Succ_DH/fumarate_Rdtase_cat_sf"/>
</dbReference>
<keyword evidence="7" id="KW-0274">FAD</keyword>
<dbReference type="SUPFAM" id="SSF51905">
    <property type="entry name" value="FAD/NAD(P)-binding domain"/>
    <property type="match status" value="1"/>
</dbReference>
<proteinExistence type="inferred from homology"/>
<dbReference type="InterPro" id="IPR007329">
    <property type="entry name" value="FMN-bd"/>
</dbReference>
<dbReference type="Gene3D" id="3.90.1010.20">
    <property type="match status" value="1"/>
</dbReference>
<protein>
    <recommendedName>
        <fullName evidence="5">Urocanate reductase</fullName>
        <ecNumber evidence="4">1.3.99.33</ecNumber>
    </recommendedName>
</protein>
<feature type="domain" description="FMN-binding" evidence="10">
    <location>
        <begin position="18"/>
        <end position="92"/>
    </location>
</feature>
<dbReference type="AlphaFoldDB" id="A0A1E9PKE1"/>
<evidence type="ECO:0000256" key="1">
    <source>
        <dbReference type="ARBA" id="ARBA00001917"/>
    </source>
</evidence>
<reference evidence="11" key="1">
    <citation type="submission" date="2022-09" db="EMBL/GenBank/DDBJ databases">
        <title>Aerococcus urinae taxonomy study.</title>
        <authorList>
            <person name="Christensen J."/>
            <person name="Senneby E."/>
        </authorList>
    </citation>
    <scope>NUCLEOTIDE SEQUENCE</scope>
    <source>
        <strain evidence="11">LUND-41-B12</strain>
    </source>
</reference>
<evidence type="ECO:0000256" key="8">
    <source>
        <dbReference type="ARBA" id="ARBA00023002"/>
    </source>
</evidence>
<keyword evidence="8" id="KW-0560">Oxidoreductase</keyword>
<dbReference type="InterPro" id="IPR036188">
    <property type="entry name" value="FAD/NAD-bd_sf"/>
</dbReference>
<organism evidence="11 12">
    <name type="scientific">Aerococcus mictus</name>
    <dbReference type="NCBI Taxonomy" id="2976810"/>
    <lineage>
        <taxon>Bacteria</taxon>
        <taxon>Bacillati</taxon>
        <taxon>Bacillota</taxon>
        <taxon>Bacilli</taxon>
        <taxon>Lactobacillales</taxon>
        <taxon>Aerococcaceae</taxon>
        <taxon>Aerococcus</taxon>
    </lineage>
</organism>
<evidence type="ECO:0000256" key="5">
    <source>
        <dbReference type="ARBA" id="ARBA00015872"/>
    </source>
</evidence>
<evidence type="ECO:0000313" key="12">
    <source>
        <dbReference type="Proteomes" id="UP001069047"/>
    </source>
</evidence>
<dbReference type="GO" id="GO:0016020">
    <property type="term" value="C:membrane"/>
    <property type="evidence" value="ECO:0007669"/>
    <property type="project" value="InterPro"/>
</dbReference>
<dbReference type="PANTHER" id="PTHR43400">
    <property type="entry name" value="FUMARATE REDUCTASE"/>
    <property type="match status" value="1"/>
</dbReference>
<dbReference type="SMART" id="SM00900">
    <property type="entry name" value="FMN_bind"/>
    <property type="match status" value="1"/>
</dbReference>
<gene>
    <name evidence="11" type="ORF">ODY61_08795</name>
</gene>
<dbReference type="Pfam" id="PF04205">
    <property type="entry name" value="FMN_bind"/>
    <property type="match status" value="1"/>
</dbReference>
<dbReference type="GO" id="GO:0033765">
    <property type="term" value="F:steroid dehydrogenase activity, acting on the CH-CH group of donors"/>
    <property type="evidence" value="ECO:0007669"/>
    <property type="project" value="UniProtKB-ARBA"/>
</dbReference>
<evidence type="ECO:0000256" key="7">
    <source>
        <dbReference type="ARBA" id="ARBA00022827"/>
    </source>
</evidence>
<dbReference type="GO" id="GO:0010181">
    <property type="term" value="F:FMN binding"/>
    <property type="evidence" value="ECO:0007669"/>
    <property type="project" value="InterPro"/>
</dbReference>
<name>A0A1E9PKE1_9LACT</name>
<evidence type="ECO:0000256" key="9">
    <source>
        <dbReference type="ARBA" id="ARBA00049922"/>
    </source>
</evidence>
<dbReference type="RefSeq" id="WP_013668955.1">
    <property type="nucleotide sequence ID" value="NZ_CAJHLJ010000011.1"/>
</dbReference>
<dbReference type="Proteomes" id="UP001069047">
    <property type="component" value="Unassembled WGS sequence"/>
</dbReference>
<evidence type="ECO:0000256" key="3">
    <source>
        <dbReference type="ARBA" id="ARBA00008040"/>
    </source>
</evidence>
<comment type="catalytic activity">
    <reaction evidence="9">
        <text>dihydrourocanate + A = urocanate + AH2</text>
        <dbReference type="Rhea" id="RHEA:36059"/>
        <dbReference type="ChEBI" id="CHEBI:13193"/>
        <dbReference type="ChEBI" id="CHEBI:17499"/>
        <dbReference type="ChEBI" id="CHEBI:27247"/>
        <dbReference type="ChEBI" id="CHEBI:72991"/>
        <dbReference type="EC" id="1.3.99.33"/>
    </reaction>
</comment>
<dbReference type="EMBL" id="JAOTMY010000006">
    <property type="protein sequence ID" value="MCY3088204.1"/>
    <property type="molecule type" value="Genomic_DNA"/>
</dbReference>
<dbReference type="GeneID" id="86859141"/>